<proteinExistence type="predicted"/>
<protein>
    <submittedName>
        <fullName evidence="2">DUF2721 domain-containing protein</fullName>
    </submittedName>
</protein>
<keyword evidence="3" id="KW-1185">Reference proteome</keyword>
<evidence type="ECO:0000313" key="2">
    <source>
        <dbReference type="EMBL" id="WIW95379.1"/>
    </source>
</evidence>
<evidence type="ECO:0000313" key="3">
    <source>
        <dbReference type="Proteomes" id="UP001231445"/>
    </source>
</evidence>
<reference evidence="2 3" key="1">
    <citation type="submission" date="2023-06" db="EMBL/GenBank/DDBJ databases">
        <title>Altererythrobacter rubellus NBRC 112769 genome.</title>
        <authorList>
            <person name="Zhang K."/>
        </authorList>
    </citation>
    <scope>NUCLEOTIDE SEQUENCE [LARGE SCALE GENOMIC DNA]</scope>
    <source>
        <strain evidence="2 3">NBRC 112769</strain>
    </source>
</reference>
<dbReference type="EMBL" id="CP127221">
    <property type="protein sequence ID" value="WIW95379.1"/>
    <property type="molecule type" value="Genomic_DNA"/>
</dbReference>
<dbReference type="Proteomes" id="UP001231445">
    <property type="component" value="Chromosome"/>
</dbReference>
<dbReference type="AlphaFoldDB" id="A0A9Y2F229"/>
<feature type="transmembrane region" description="Helical" evidence="1">
    <location>
        <begin position="36"/>
        <end position="60"/>
    </location>
</feature>
<feature type="transmembrane region" description="Helical" evidence="1">
    <location>
        <begin position="125"/>
        <end position="146"/>
    </location>
</feature>
<dbReference type="Pfam" id="PF11026">
    <property type="entry name" value="DUF2721"/>
    <property type="match status" value="1"/>
</dbReference>
<dbReference type="RefSeq" id="WP_285975694.1">
    <property type="nucleotide sequence ID" value="NZ_CP127221.1"/>
</dbReference>
<dbReference type="KEGG" id="arue:QQX03_10580"/>
<evidence type="ECO:0000256" key="1">
    <source>
        <dbReference type="SAM" id="Phobius"/>
    </source>
</evidence>
<name>A0A9Y2F229_9SPHN</name>
<organism evidence="2 3">
    <name type="scientific">Altererythrobacter rubellus</name>
    <dbReference type="NCBI Taxonomy" id="2173831"/>
    <lineage>
        <taxon>Bacteria</taxon>
        <taxon>Pseudomonadati</taxon>
        <taxon>Pseudomonadota</taxon>
        <taxon>Alphaproteobacteria</taxon>
        <taxon>Sphingomonadales</taxon>
        <taxon>Erythrobacteraceae</taxon>
        <taxon>Altererythrobacter</taxon>
    </lineage>
</organism>
<gene>
    <name evidence="2" type="ORF">QQX03_10580</name>
</gene>
<sequence length="172" mass="19017">MIVFDLLASGGGNIASDLLERTSSTLRVQEIVRLSLAPAFLLAGIGAIMNVMMTRLIWVAERIERLEARMRGKENPTAEHELKWLRHRRQLAQRAVMFSTSAALTISVVIALLFISAFIKPQIGTLAALAWILTMALLFTGLVNFARETMVAAKGHRVARSQPGQEQDEPHT</sequence>
<keyword evidence="1" id="KW-1133">Transmembrane helix</keyword>
<keyword evidence="1" id="KW-0812">Transmembrane</keyword>
<keyword evidence="1" id="KW-0472">Membrane</keyword>
<feature type="transmembrane region" description="Helical" evidence="1">
    <location>
        <begin position="95"/>
        <end position="119"/>
    </location>
</feature>
<accession>A0A9Y2F229</accession>
<dbReference type="InterPro" id="IPR021279">
    <property type="entry name" value="DUF2721"/>
</dbReference>